<dbReference type="CDD" id="cd05244">
    <property type="entry name" value="BVR-B_like_SDR_a"/>
    <property type="match status" value="1"/>
</dbReference>
<protein>
    <recommendedName>
        <fullName evidence="1">NAD(P)-binding domain-containing protein</fullName>
    </recommendedName>
</protein>
<reference evidence="3" key="1">
    <citation type="journal article" date="2019" name="Int. J. Syst. Evol. Microbiol.">
        <title>The Global Catalogue of Microorganisms (GCM) 10K type strain sequencing project: providing services to taxonomists for standard genome sequencing and annotation.</title>
        <authorList>
            <consortium name="The Broad Institute Genomics Platform"/>
            <consortium name="The Broad Institute Genome Sequencing Center for Infectious Disease"/>
            <person name="Wu L."/>
            <person name="Ma J."/>
        </authorList>
    </citation>
    <scope>NUCLEOTIDE SEQUENCE [LARGE SCALE GENOMIC DNA]</scope>
    <source>
        <strain evidence="3">KCTC 32239</strain>
    </source>
</reference>
<evidence type="ECO:0000313" key="2">
    <source>
        <dbReference type="EMBL" id="GGY80930.1"/>
    </source>
</evidence>
<dbReference type="Proteomes" id="UP000619761">
    <property type="component" value="Unassembled WGS sequence"/>
</dbReference>
<dbReference type="InterPro" id="IPR051606">
    <property type="entry name" value="Polyketide_Oxido-like"/>
</dbReference>
<dbReference type="PANTHER" id="PTHR43355:SF2">
    <property type="entry name" value="FLAVIN REDUCTASE (NADPH)"/>
    <property type="match status" value="1"/>
</dbReference>
<dbReference type="Gene3D" id="3.40.50.720">
    <property type="entry name" value="NAD(P)-binding Rossmann-like Domain"/>
    <property type="match status" value="1"/>
</dbReference>
<name>A0ABQ3B8W2_9GAMM</name>
<dbReference type="Pfam" id="PF13460">
    <property type="entry name" value="NAD_binding_10"/>
    <property type="match status" value="1"/>
</dbReference>
<evidence type="ECO:0000259" key="1">
    <source>
        <dbReference type="Pfam" id="PF13460"/>
    </source>
</evidence>
<evidence type="ECO:0000313" key="3">
    <source>
        <dbReference type="Proteomes" id="UP000619761"/>
    </source>
</evidence>
<dbReference type="RefSeq" id="WP_189419550.1">
    <property type="nucleotide sequence ID" value="NZ_BMYZ01000002.1"/>
</dbReference>
<comment type="caution">
    <text evidence="2">The sequence shown here is derived from an EMBL/GenBank/DDBJ whole genome shotgun (WGS) entry which is preliminary data.</text>
</comment>
<sequence>MKIAIVGATGFIGQHIFNEAVSRQHDLTALVRNPTKVAASAKVKAQQLSLQDYAALSAALAGHDAAVLSVHWEEQDLHKIINAVKASGIKYVLFVGGAASLEVAPGVQLFDTPEFPDMWKATAGAARDLLNILRGEKELNWVYASPSAFIEPGERTGKFRLGSEQLLVNEKGESRISNQDFAVAVIDELENPSHQQQRFTVGY</sequence>
<organism evidence="2 3">
    <name type="scientific">Cellvibrio zantedeschiae</name>
    <dbReference type="NCBI Taxonomy" id="1237077"/>
    <lineage>
        <taxon>Bacteria</taxon>
        <taxon>Pseudomonadati</taxon>
        <taxon>Pseudomonadota</taxon>
        <taxon>Gammaproteobacteria</taxon>
        <taxon>Cellvibrionales</taxon>
        <taxon>Cellvibrionaceae</taxon>
        <taxon>Cellvibrio</taxon>
    </lineage>
</organism>
<dbReference type="InterPro" id="IPR036291">
    <property type="entry name" value="NAD(P)-bd_dom_sf"/>
</dbReference>
<dbReference type="PANTHER" id="PTHR43355">
    <property type="entry name" value="FLAVIN REDUCTASE (NADPH)"/>
    <property type="match status" value="1"/>
</dbReference>
<feature type="domain" description="NAD(P)-binding" evidence="1">
    <location>
        <begin position="7"/>
        <end position="192"/>
    </location>
</feature>
<dbReference type="InterPro" id="IPR016040">
    <property type="entry name" value="NAD(P)-bd_dom"/>
</dbReference>
<dbReference type="SUPFAM" id="SSF51735">
    <property type="entry name" value="NAD(P)-binding Rossmann-fold domains"/>
    <property type="match status" value="1"/>
</dbReference>
<dbReference type="EMBL" id="BMYZ01000002">
    <property type="protein sequence ID" value="GGY80930.1"/>
    <property type="molecule type" value="Genomic_DNA"/>
</dbReference>
<gene>
    <name evidence="2" type="ORF">GCM10011613_27480</name>
</gene>
<keyword evidence="3" id="KW-1185">Reference proteome</keyword>
<accession>A0ABQ3B8W2</accession>
<proteinExistence type="predicted"/>